<dbReference type="EMBL" id="CP152276">
    <property type="protein sequence ID" value="XAE43754.1"/>
    <property type="molecule type" value="Genomic_DNA"/>
</dbReference>
<sequence length="131" mass="12780">MSLLRSLSICSPLMPRRPLRVLGLVAAAGGMLSLAACSNPYDPGQRALGGGLIGAGGGAAIGALAGGGRGAAIGALAGGAVGAATGAATTPQRPYYPQQGYAPPPPPPPPGYYGRPAYPPPPPPPGYYNGY</sequence>
<dbReference type="Proteomes" id="UP001449795">
    <property type="component" value="Chromosome"/>
</dbReference>
<accession>A0ABZ3D7K3</accession>
<feature type="compositionally biased region" description="Pro residues" evidence="1">
    <location>
        <begin position="102"/>
        <end position="131"/>
    </location>
</feature>
<name>A0ABZ3D7K3_9PROT</name>
<feature type="region of interest" description="Disordered" evidence="1">
    <location>
        <begin position="85"/>
        <end position="131"/>
    </location>
</feature>
<feature type="compositionally biased region" description="Low complexity" evidence="1">
    <location>
        <begin position="85"/>
        <end position="101"/>
    </location>
</feature>
<gene>
    <name evidence="2" type="ORF">AAC691_04750</name>
</gene>
<evidence type="ECO:0000313" key="2">
    <source>
        <dbReference type="EMBL" id="XAE43754.1"/>
    </source>
</evidence>
<dbReference type="RefSeq" id="WP_342629120.1">
    <property type="nucleotide sequence ID" value="NZ_CP152276.1"/>
</dbReference>
<reference evidence="2 3" key="1">
    <citation type="submission" date="2024-04" db="EMBL/GenBank/DDBJ databases">
        <title>Complete genome sequence of Nguyenibacter vanlangesis HBCM-1154, a strain capable of nitrogen fixation, IAA production, and phosphorus solubilization isolated from sugarcane soil.</title>
        <authorList>
            <person name="MY HANH P."/>
        </authorList>
    </citation>
    <scope>NUCLEOTIDE SEQUENCE [LARGE SCALE GENOMIC DNA]</scope>
    <source>
        <strain evidence="2 3">HBCM 1154</strain>
    </source>
</reference>
<organism evidence="2 3">
    <name type="scientific">Nguyenibacter vanlangensis</name>
    <dbReference type="NCBI Taxonomy" id="1216886"/>
    <lineage>
        <taxon>Bacteria</taxon>
        <taxon>Pseudomonadati</taxon>
        <taxon>Pseudomonadota</taxon>
        <taxon>Alphaproteobacteria</taxon>
        <taxon>Acetobacterales</taxon>
        <taxon>Acetobacteraceae</taxon>
        <taxon>Nguyenibacter</taxon>
    </lineage>
</organism>
<keyword evidence="3" id="KW-1185">Reference proteome</keyword>
<evidence type="ECO:0000313" key="3">
    <source>
        <dbReference type="Proteomes" id="UP001449795"/>
    </source>
</evidence>
<protein>
    <submittedName>
        <fullName evidence="2">Cell envelope biogenesis protein OmpA</fullName>
    </submittedName>
</protein>
<evidence type="ECO:0000256" key="1">
    <source>
        <dbReference type="SAM" id="MobiDB-lite"/>
    </source>
</evidence>
<proteinExistence type="predicted"/>